<feature type="chain" id="PRO_5024982253" description="Lipoprotein" evidence="1">
    <location>
        <begin position="24"/>
        <end position="93"/>
    </location>
</feature>
<dbReference type="Proteomes" id="UP000429552">
    <property type="component" value="Unassembled WGS sequence"/>
</dbReference>
<reference evidence="3 5" key="2">
    <citation type="submission" date="2022-12" db="EMBL/GenBank/DDBJ databases">
        <authorList>
            <person name="Ruckert C."/>
            <person name="Busche T."/>
            <person name="Kalinowski J."/>
            <person name="Wittmann C."/>
        </authorList>
    </citation>
    <scope>NUCLEOTIDE SEQUENCE [LARGE SCALE GENOMIC DNA]</scope>
    <source>
        <strain evidence="3 5">DSM 40555</strain>
    </source>
</reference>
<evidence type="ECO:0000313" key="2">
    <source>
        <dbReference type="EMBL" id="GFE19994.1"/>
    </source>
</evidence>
<accession>A0A640T9Z3</accession>
<name>A0A640T9Z3_STRNI</name>
<proteinExistence type="predicted"/>
<organism evidence="2 4">
    <name type="scientific">Streptomyces nigrescens</name>
    <dbReference type="NCBI Taxonomy" id="1920"/>
    <lineage>
        <taxon>Bacteria</taxon>
        <taxon>Bacillati</taxon>
        <taxon>Actinomycetota</taxon>
        <taxon>Actinomycetes</taxon>
        <taxon>Kitasatosporales</taxon>
        <taxon>Streptomycetaceae</taxon>
        <taxon>Streptomyces</taxon>
    </lineage>
</organism>
<evidence type="ECO:0008006" key="6">
    <source>
        <dbReference type="Google" id="ProtNLM"/>
    </source>
</evidence>
<evidence type="ECO:0000256" key="1">
    <source>
        <dbReference type="SAM" id="SignalP"/>
    </source>
</evidence>
<dbReference type="AlphaFoldDB" id="A0A640T9Z3"/>
<gene>
    <name evidence="2" type="ORF">Sliba_04470</name>
    <name evidence="3" type="ORF">STRLI_000520</name>
</gene>
<evidence type="ECO:0000313" key="3">
    <source>
        <dbReference type="EMBL" id="WAT94849.1"/>
    </source>
</evidence>
<dbReference type="RefSeq" id="WP_159483958.1">
    <property type="nucleotide sequence ID" value="NZ_BLIP01000001.1"/>
</dbReference>
<sequence>MRIRVAAVGVVLLAGLAAGCSQSYEEITKDCLAALKARPDGDKAKPSECEGLKRDDYTALVASVAIDDLGWTGEDGKFDENKMLDSLTKDDDN</sequence>
<evidence type="ECO:0000313" key="5">
    <source>
        <dbReference type="Proteomes" id="UP001210609"/>
    </source>
</evidence>
<dbReference type="EMBL" id="BLIP01000001">
    <property type="protein sequence ID" value="GFE19994.1"/>
    <property type="molecule type" value="Genomic_DNA"/>
</dbReference>
<protein>
    <recommendedName>
        <fullName evidence="6">Lipoprotein</fullName>
    </recommendedName>
</protein>
<feature type="signal peptide" evidence="1">
    <location>
        <begin position="1"/>
        <end position="23"/>
    </location>
</feature>
<dbReference type="Proteomes" id="UP001210609">
    <property type="component" value="Chromosome"/>
</dbReference>
<keyword evidence="5" id="KW-1185">Reference proteome</keyword>
<dbReference type="PROSITE" id="PS51257">
    <property type="entry name" value="PROKAR_LIPOPROTEIN"/>
    <property type="match status" value="1"/>
</dbReference>
<keyword evidence="1" id="KW-0732">Signal</keyword>
<dbReference type="EMBL" id="CP114202">
    <property type="protein sequence ID" value="WAT94849.1"/>
    <property type="molecule type" value="Genomic_DNA"/>
</dbReference>
<evidence type="ECO:0000313" key="4">
    <source>
        <dbReference type="Proteomes" id="UP000429552"/>
    </source>
</evidence>
<reference evidence="2 4" key="1">
    <citation type="submission" date="2019-12" db="EMBL/GenBank/DDBJ databases">
        <title>Whole genome shotgun sequence of Streptomyces libani subsp. libani NBRC 13452.</title>
        <authorList>
            <person name="Ichikawa N."/>
            <person name="Kimura A."/>
            <person name="Kitahashi Y."/>
            <person name="Komaki H."/>
            <person name="Tamura T."/>
        </authorList>
    </citation>
    <scope>NUCLEOTIDE SEQUENCE [LARGE SCALE GENOMIC DNA]</scope>
    <source>
        <strain evidence="2 4">NBRC 13452</strain>
    </source>
</reference>